<evidence type="ECO:0000256" key="6">
    <source>
        <dbReference type="ARBA" id="ARBA00022853"/>
    </source>
</evidence>
<organism evidence="13 14">
    <name type="scientific">Trichogramma kaykai</name>
    <dbReference type="NCBI Taxonomy" id="54128"/>
    <lineage>
        <taxon>Eukaryota</taxon>
        <taxon>Metazoa</taxon>
        <taxon>Ecdysozoa</taxon>
        <taxon>Arthropoda</taxon>
        <taxon>Hexapoda</taxon>
        <taxon>Insecta</taxon>
        <taxon>Pterygota</taxon>
        <taxon>Neoptera</taxon>
        <taxon>Endopterygota</taxon>
        <taxon>Hymenoptera</taxon>
        <taxon>Apocrita</taxon>
        <taxon>Proctotrupomorpha</taxon>
        <taxon>Chalcidoidea</taxon>
        <taxon>Trichogrammatidae</taxon>
        <taxon>Trichogramma</taxon>
    </lineage>
</organism>
<feature type="compositionally biased region" description="Polar residues" evidence="11">
    <location>
        <begin position="245"/>
        <end position="264"/>
    </location>
</feature>
<keyword evidence="5" id="KW-0862">Zinc</keyword>
<dbReference type="Pfam" id="PF01530">
    <property type="entry name" value="zf-C2HC"/>
    <property type="match status" value="1"/>
</dbReference>
<evidence type="ECO:0000256" key="5">
    <source>
        <dbReference type="ARBA" id="ARBA00022833"/>
    </source>
</evidence>
<keyword evidence="8" id="KW-0804">Transcription</keyword>
<accession>A0ABD2X2J7</accession>
<dbReference type="EMBL" id="JBJJXI010000055">
    <property type="protein sequence ID" value="KAL3399546.1"/>
    <property type="molecule type" value="Genomic_DNA"/>
</dbReference>
<evidence type="ECO:0000256" key="9">
    <source>
        <dbReference type="ARBA" id="ARBA00023242"/>
    </source>
</evidence>
<evidence type="ECO:0000256" key="4">
    <source>
        <dbReference type="ARBA" id="ARBA00022771"/>
    </source>
</evidence>
<dbReference type="SUPFAM" id="SSF103637">
    <property type="entry name" value="CCHHC domain"/>
    <property type="match status" value="1"/>
</dbReference>
<dbReference type="Gene3D" id="4.10.320.30">
    <property type="match status" value="1"/>
</dbReference>
<dbReference type="SMART" id="SM00561">
    <property type="entry name" value="MBT"/>
    <property type="match status" value="3"/>
</dbReference>
<feature type="region of interest" description="Disordered" evidence="11">
    <location>
        <begin position="742"/>
        <end position="831"/>
    </location>
</feature>
<feature type="compositionally biased region" description="Basic residues" evidence="11">
    <location>
        <begin position="794"/>
        <end position="807"/>
    </location>
</feature>
<evidence type="ECO:0000256" key="2">
    <source>
        <dbReference type="ARBA" id="ARBA00022723"/>
    </source>
</evidence>
<dbReference type="InterPro" id="IPR001660">
    <property type="entry name" value="SAM"/>
</dbReference>
<evidence type="ECO:0000256" key="3">
    <source>
        <dbReference type="ARBA" id="ARBA00022737"/>
    </source>
</evidence>
<dbReference type="GO" id="GO:0005634">
    <property type="term" value="C:nucleus"/>
    <property type="evidence" value="ECO:0007669"/>
    <property type="project" value="UniProtKB-SubCell"/>
</dbReference>
<keyword evidence="2" id="KW-0479">Metal-binding</keyword>
<feature type="compositionally biased region" description="Basic and acidic residues" evidence="11">
    <location>
        <begin position="757"/>
        <end position="785"/>
    </location>
</feature>
<reference evidence="13 14" key="1">
    <citation type="journal article" date="2024" name="bioRxiv">
        <title>A reference genome for Trichogramma kaykai: A tiny desert-dwelling parasitoid wasp with competing sex-ratio distorters.</title>
        <authorList>
            <person name="Culotta J."/>
            <person name="Lindsey A.R."/>
        </authorList>
    </citation>
    <scope>NUCLEOTIDE SEQUENCE [LARGE SCALE GENOMIC DNA]</scope>
    <source>
        <strain evidence="13 14">KSX58</strain>
    </source>
</reference>
<dbReference type="GO" id="GO:0006325">
    <property type="term" value="P:chromatin organization"/>
    <property type="evidence" value="ECO:0007669"/>
    <property type="project" value="UniProtKB-KW"/>
</dbReference>
<dbReference type="Gene3D" id="2.30.30.140">
    <property type="match status" value="3"/>
</dbReference>
<feature type="region of interest" description="Disordered" evidence="11">
    <location>
        <begin position="238"/>
        <end position="264"/>
    </location>
</feature>
<keyword evidence="9" id="KW-0539">Nucleus</keyword>
<name>A0ABD2X2J7_9HYME</name>
<feature type="repeat" description="MBT" evidence="10">
    <location>
        <begin position="592"/>
        <end position="687"/>
    </location>
</feature>
<dbReference type="InterPro" id="IPR013761">
    <property type="entry name" value="SAM/pointed_sf"/>
</dbReference>
<evidence type="ECO:0000256" key="1">
    <source>
        <dbReference type="ARBA" id="ARBA00004123"/>
    </source>
</evidence>
<keyword evidence="14" id="KW-1185">Reference proteome</keyword>
<feature type="region of interest" description="Disordered" evidence="11">
    <location>
        <begin position="150"/>
        <end position="174"/>
    </location>
</feature>
<dbReference type="InterPro" id="IPR050548">
    <property type="entry name" value="PcG_chromatin_remod_factors"/>
</dbReference>
<dbReference type="SMART" id="SM00251">
    <property type="entry name" value="SAM_PNT"/>
    <property type="match status" value="1"/>
</dbReference>
<keyword evidence="6" id="KW-0156">Chromatin regulator</keyword>
<dbReference type="Proteomes" id="UP001627154">
    <property type="component" value="Unassembled WGS sequence"/>
</dbReference>
<evidence type="ECO:0000256" key="7">
    <source>
        <dbReference type="ARBA" id="ARBA00023015"/>
    </source>
</evidence>
<sequence length="947" mass="107054">MQIETPQKTPTIPLLIHQSGNIINSSQTIIVPIVNSIHPSQISRQQLLLAPIIKCLPEELANSQNNHQVESNKFNVDGQIISNKVYSVLRESKFSNEANSTTKLHALSRMSLLNSPRNINNPNNMESIKINSKNPDSAVITPIIADKLIDTDKNHSQSTGDRRPKKQVFPKDVSDFKRSEMKNSLDLNNENNDLKYHKVCEEEVTLLKIVPNEENIMSSQHESSTYTPKLEVKVESMDTEEHSSKTYQSVGNKENSNAIPSPTHSNSGDNVFLVCLGCGCHGLRSEFVSYESCSPNCSEFIKVKKSKELQKKKSLEKKQSKVPKEEIKTEDFESSSNESEKSAIKSVSEDESNASIISGPDQERQAMLEAKYPYLCGKQGFSWTKYLDYCKAKSAPIKLFKDPFPYEKNNFKPGMKLEGIDPGHPSNYCVLTVADVIGYRLRCHFDGYSDKYDFWVNADSADIFPVGWAEKNEKVLQFPKNMEDFSWSSYLKSCKALPAPKHLFNTNKTSNVPTGFRVGMKLEAVDRKDSSSVCVATVAGVMDNRILVHFDSWDDLYDYWADVSSPYIHPIGWCGHNGISLEPPNTYKDKVFSWNEYLKTENAVAAPARAFKQRPQCGFKRGMKLEAVDKRCPQFVRVASVIDVKDHLLKIRFDGWPENHAYWVDDDSPDIHPVGWCAKTGHPLEPPPLKHEDYLVKPECGIYGCKGLGNIKGPRFTKHNSASGCPYSPSNLHKYKGVIDRLATDDGPSHESNQTTKTDKTKAEKEDKKLNSQKTKVDNQKEKDSPNNNESFSKKKMRNGNLRKKRTSGNLDDTDLENPPKKPKSASTPIMSKKFRDDFGESIYNPKYPPRPVSPQLSIQHSKTLHNELQIPEGDPRRWSVEEVVQFVTSIPNCEDYENNIRANSIDGEALLLMTQDDFFTYLTPKIGPSVKLHKFIIHLREKALTM</sequence>
<feature type="repeat" description="MBT" evidence="10">
    <location>
        <begin position="485"/>
        <end position="584"/>
    </location>
</feature>
<dbReference type="AlphaFoldDB" id="A0ABD2X2J7"/>
<dbReference type="PANTHER" id="PTHR12247">
    <property type="entry name" value="POLYCOMB GROUP PROTEIN"/>
    <property type="match status" value="1"/>
</dbReference>
<evidence type="ECO:0000256" key="10">
    <source>
        <dbReference type="PROSITE-ProRule" id="PRU00459"/>
    </source>
</evidence>
<dbReference type="GO" id="GO:0008270">
    <property type="term" value="F:zinc ion binding"/>
    <property type="evidence" value="ECO:0007669"/>
    <property type="project" value="UniProtKB-KW"/>
</dbReference>
<comment type="caution">
    <text evidence="13">The sequence shown here is derived from an EMBL/GenBank/DDBJ whole genome shotgun (WGS) entry which is preliminary data.</text>
</comment>
<dbReference type="CDD" id="cd20102">
    <property type="entry name" value="MBT_L3MBTL1-like_rpt2"/>
    <property type="match status" value="1"/>
</dbReference>
<dbReference type="PROSITE" id="PS51802">
    <property type="entry name" value="ZF_CCHHC"/>
    <property type="match status" value="1"/>
</dbReference>
<keyword evidence="4" id="KW-0863">Zinc-finger</keyword>
<feature type="region of interest" description="Disordered" evidence="11">
    <location>
        <begin position="312"/>
        <end position="359"/>
    </location>
</feature>
<dbReference type="PROSITE" id="PS51079">
    <property type="entry name" value="MBT"/>
    <property type="match status" value="3"/>
</dbReference>
<evidence type="ECO:0000313" key="13">
    <source>
        <dbReference type="EMBL" id="KAL3399546.1"/>
    </source>
</evidence>
<dbReference type="InterPro" id="IPR036060">
    <property type="entry name" value="Znf_C2H2C_sf"/>
</dbReference>
<dbReference type="SUPFAM" id="SSF63748">
    <property type="entry name" value="Tudor/PWWP/MBT"/>
    <property type="match status" value="3"/>
</dbReference>
<feature type="repeat" description="MBT" evidence="10">
    <location>
        <begin position="381"/>
        <end position="479"/>
    </location>
</feature>
<dbReference type="PROSITE" id="PS50105">
    <property type="entry name" value="SAM_DOMAIN"/>
    <property type="match status" value="1"/>
</dbReference>
<dbReference type="InterPro" id="IPR004092">
    <property type="entry name" value="Mbt"/>
</dbReference>
<evidence type="ECO:0000259" key="12">
    <source>
        <dbReference type="PROSITE" id="PS50105"/>
    </source>
</evidence>
<evidence type="ECO:0000256" key="8">
    <source>
        <dbReference type="ARBA" id="ARBA00023163"/>
    </source>
</evidence>
<gene>
    <name evidence="13" type="ORF">TKK_006820</name>
</gene>
<dbReference type="InterPro" id="IPR002515">
    <property type="entry name" value="Znf_C2H2C"/>
</dbReference>
<dbReference type="PANTHER" id="PTHR12247:SF131">
    <property type="entry name" value="LD05287P"/>
    <property type="match status" value="1"/>
</dbReference>
<dbReference type="Gene3D" id="1.10.150.50">
    <property type="entry name" value="Transcription Factor, Ets-1"/>
    <property type="match status" value="1"/>
</dbReference>
<feature type="domain" description="SAM" evidence="12">
    <location>
        <begin position="879"/>
        <end position="943"/>
    </location>
</feature>
<proteinExistence type="predicted"/>
<dbReference type="InterPro" id="IPR003118">
    <property type="entry name" value="Pointed_dom"/>
</dbReference>
<dbReference type="CDD" id="cd20101">
    <property type="entry name" value="MBT_L3MBTL1-like_rpt1"/>
    <property type="match status" value="1"/>
</dbReference>
<evidence type="ECO:0000313" key="14">
    <source>
        <dbReference type="Proteomes" id="UP001627154"/>
    </source>
</evidence>
<dbReference type="Pfam" id="PF02198">
    <property type="entry name" value="SAM_PNT"/>
    <property type="match status" value="1"/>
</dbReference>
<dbReference type="Pfam" id="PF02820">
    <property type="entry name" value="MBT"/>
    <property type="match status" value="3"/>
</dbReference>
<protein>
    <recommendedName>
        <fullName evidence="12">SAM domain-containing protein</fullName>
    </recommendedName>
</protein>
<keyword evidence="3" id="KW-0677">Repeat</keyword>
<keyword evidence="7" id="KW-0805">Transcription regulation</keyword>
<evidence type="ECO:0000256" key="11">
    <source>
        <dbReference type="SAM" id="MobiDB-lite"/>
    </source>
</evidence>
<dbReference type="CDD" id="cd20103">
    <property type="entry name" value="MBT_L3MBTL1-like_rpt3"/>
    <property type="match status" value="1"/>
</dbReference>
<comment type="subcellular location">
    <subcellularLocation>
        <location evidence="1">Nucleus</location>
    </subcellularLocation>
</comment>
<dbReference type="SUPFAM" id="SSF47769">
    <property type="entry name" value="SAM/Pointed domain"/>
    <property type="match status" value="1"/>
</dbReference>
<feature type="compositionally biased region" description="Basic and acidic residues" evidence="11">
    <location>
        <begin position="312"/>
        <end position="331"/>
    </location>
</feature>
<dbReference type="SMART" id="SM00454">
    <property type="entry name" value="SAM"/>
    <property type="match status" value="1"/>
</dbReference>